<evidence type="ECO:0000313" key="4">
    <source>
        <dbReference type="Proteomes" id="UP000319756"/>
    </source>
</evidence>
<reference evidence="4" key="1">
    <citation type="submission" date="2019-01" db="EMBL/GenBank/DDBJ databases">
        <title>Genomic analysis of Salicibibacter sp. NKC3-5.</title>
        <authorList>
            <person name="Oh Y.J."/>
        </authorList>
    </citation>
    <scope>NUCLEOTIDE SEQUENCE [LARGE SCALE GENOMIC DNA]</scope>
    <source>
        <strain evidence="4">NKC3-5</strain>
    </source>
</reference>
<evidence type="ECO:0000256" key="1">
    <source>
        <dbReference type="SAM" id="Coils"/>
    </source>
</evidence>
<dbReference type="InterPro" id="IPR029063">
    <property type="entry name" value="SAM-dependent_MTases_sf"/>
</dbReference>
<feature type="compositionally biased region" description="Basic and acidic residues" evidence="2">
    <location>
        <begin position="10"/>
        <end position="22"/>
    </location>
</feature>
<dbReference type="KEGG" id="sale:EPH95_00215"/>
<dbReference type="PANTHER" id="PTHR38451">
    <property type="entry name" value="TRNA (ADENINE(22)-N(1))-METHYLTRANSFERASE"/>
    <property type="match status" value="1"/>
</dbReference>
<dbReference type="EMBL" id="CP035485">
    <property type="protein sequence ID" value="QDI89791.1"/>
    <property type="molecule type" value="Genomic_DNA"/>
</dbReference>
<dbReference type="AlphaFoldDB" id="A0A514LEV9"/>
<dbReference type="GO" id="GO:0160105">
    <property type="term" value="F:tRNA (adenine(22)-N1)-methyltransferase activity"/>
    <property type="evidence" value="ECO:0007669"/>
    <property type="project" value="InterPro"/>
</dbReference>
<dbReference type="Proteomes" id="UP000319756">
    <property type="component" value="Chromosome"/>
</dbReference>
<sequence>MPKPLRSMLKKGENNPPKEKEPGTELLFRIGKEGREVKQVHQLSLRLQTIASEVPKESRLADIGTDHAQLPVALMGVERIRYAVASDAKAGPFQTALRNVEAAGFSDAISVRHGEGLQTLEVSDHIDVISIAGMGGSLITNILSKGANQLASVQRLILQPNMAADMVREWLYENEWTLIKEQIVQEEQFYEVLIATKEKGENHQHAYRNKNWDDAILFGPKLLEKKPEAFQLKWKQELDHLERVLQQMEATLQRTEIGEERERIKNRIKRIREVIK</sequence>
<name>A0A514LEV9_9BACI</name>
<evidence type="ECO:0000256" key="2">
    <source>
        <dbReference type="SAM" id="MobiDB-lite"/>
    </source>
</evidence>
<protein>
    <submittedName>
        <fullName evidence="3">tRNA (Adenine(22)-N(1))-methyltransferase TrmK</fullName>
    </submittedName>
</protein>
<feature type="region of interest" description="Disordered" evidence="2">
    <location>
        <begin position="1"/>
        <end position="22"/>
    </location>
</feature>
<dbReference type="Gene3D" id="3.40.50.150">
    <property type="entry name" value="Vaccinia Virus protein VP39"/>
    <property type="match status" value="1"/>
</dbReference>
<feature type="coiled-coil region" evidence="1">
    <location>
        <begin position="231"/>
        <end position="258"/>
    </location>
</feature>
<dbReference type="SUPFAM" id="SSF53335">
    <property type="entry name" value="S-adenosyl-L-methionine-dependent methyltransferases"/>
    <property type="match status" value="1"/>
</dbReference>
<keyword evidence="3" id="KW-0808">Transferase</keyword>
<dbReference type="Pfam" id="PF04816">
    <property type="entry name" value="TrmK"/>
    <property type="match status" value="1"/>
</dbReference>
<keyword evidence="3" id="KW-0489">Methyltransferase</keyword>
<dbReference type="PANTHER" id="PTHR38451:SF1">
    <property type="entry name" value="TRNA (ADENINE(22)-N(1))-METHYLTRANSFERASE"/>
    <property type="match status" value="1"/>
</dbReference>
<organism evidence="3 4">
    <name type="scientific">Salicibibacter halophilus</name>
    <dbReference type="NCBI Taxonomy" id="2502791"/>
    <lineage>
        <taxon>Bacteria</taxon>
        <taxon>Bacillati</taxon>
        <taxon>Bacillota</taxon>
        <taxon>Bacilli</taxon>
        <taxon>Bacillales</taxon>
        <taxon>Bacillaceae</taxon>
        <taxon>Salicibibacter</taxon>
    </lineage>
</organism>
<dbReference type="InterPro" id="IPR006901">
    <property type="entry name" value="TrmK"/>
</dbReference>
<dbReference type="PIRSF" id="PIRSF018637">
    <property type="entry name" value="TrmK"/>
    <property type="match status" value="1"/>
</dbReference>
<keyword evidence="4" id="KW-1185">Reference proteome</keyword>
<gene>
    <name evidence="3" type="ORF">EPH95_00215</name>
</gene>
<keyword evidence="1" id="KW-0175">Coiled coil</keyword>
<accession>A0A514LEV9</accession>
<dbReference type="GO" id="GO:0032259">
    <property type="term" value="P:methylation"/>
    <property type="evidence" value="ECO:0007669"/>
    <property type="project" value="UniProtKB-KW"/>
</dbReference>
<dbReference type="Gene3D" id="1.10.287.1890">
    <property type="match status" value="1"/>
</dbReference>
<proteinExistence type="predicted"/>
<evidence type="ECO:0000313" key="3">
    <source>
        <dbReference type="EMBL" id="QDI89791.1"/>
    </source>
</evidence>